<organism evidence="3 4">
    <name type="scientific">Gigaspora rosea</name>
    <dbReference type="NCBI Taxonomy" id="44941"/>
    <lineage>
        <taxon>Eukaryota</taxon>
        <taxon>Fungi</taxon>
        <taxon>Fungi incertae sedis</taxon>
        <taxon>Mucoromycota</taxon>
        <taxon>Glomeromycotina</taxon>
        <taxon>Glomeromycetes</taxon>
        <taxon>Diversisporales</taxon>
        <taxon>Gigasporaceae</taxon>
        <taxon>Gigaspora</taxon>
    </lineage>
</organism>
<evidence type="ECO:0000256" key="2">
    <source>
        <dbReference type="SAM" id="MobiDB-lite"/>
    </source>
</evidence>
<name>A0A397V091_9GLOM</name>
<feature type="region of interest" description="Disordered" evidence="2">
    <location>
        <begin position="1"/>
        <end position="27"/>
    </location>
</feature>
<comment type="caution">
    <text evidence="3">The sequence shown here is derived from an EMBL/GenBank/DDBJ whole genome shotgun (WGS) entry which is preliminary data.</text>
</comment>
<dbReference type="Proteomes" id="UP000266673">
    <property type="component" value="Unassembled WGS sequence"/>
</dbReference>
<feature type="coiled-coil region" evidence="1">
    <location>
        <begin position="35"/>
        <end position="98"/>
    </location>
</feature>
<dbReference type="AlphaFoldDB" id="A0A397V091"/>
<accession>A0A397V091</accession>
<keyword evidence="1" id="KW-0175">Coiled coil</keyword>
<protein>
    <submittedName>
        <fullName evidence="3">Uncharacterized protein</fullName>
    </submittedName>
</protein>
<sequence length="123" mass="14289">MFALNARQSLYNSPADDKNSSEFSNISSDNNEMFEKIAVMNKEEAEEIINKLKKNSKKTTCLYRKFNNSDQVDKSSEKSSLNESCQILESEKSDLDNERCQDAEIIEYKDIKYIENTIKRIKI</sequence>
<proteinExistence type="predicted"/>
<keyword evidence="4" id="KW-1185">Reference proteome</keyword>
<feature type="compositionally biased region" description="Polar residues" evidence="2">
    <location>
        <begin position="1"/>
        <end position="12"/>
    </location>
</feature>
<evidence type="ECO:0000256" key="1">
    <source>
        <dbReference type="SAM" id="Coils"/>
    </source>
</evidence>
<gene>
    <name evidence="3" type="ORF">C2G38_2198236</name>
</gene>
<dbReference type="EMBL" id="QKWP01000936">
    <property type="protein sequence ID" value="RIB13303.1"/>
    <property type="molecule type" value="Genomic_DNA"/>
</dbReference>
<evidence type="ECO:0000313" key="3">
    <source>
        <dbReference type="EMBL" id="RIB13303.1"/>
    </source>
</evidence>
<evidence type="ECO:0000313" key="4">
    <source>
        <dbReference type="Proteomes" id="UP000266673"/>
    </source>
</evidence>
<reference evidence="3 4" key="1">
    <citation type="submission" date="2018-06" db="EMBL/GenBank/DDBJ databases">
        <title>Comparative genomics reveals the genomic features of Rhizophagus irregularis, R. cerebriforme, R. diaphanum and Gigaspora rosea, and their symbiotic lifestyle signature.</title>
        <authorList>
            <person name="Morin E."/>
            <person name="San Clemente H."/>
            <person name="Chen E.C.H."/>
            <person name="De La Providencia I."/>
            <person name="Hainaut M."/>
            <person name="Kuo A."/>
            <person name="Kohler A."/>
            <person name="Murat C."/>
            <person name="Tang N."/>
            <person name="Roy S."/>
            <person name="Loubradou J."/>
            <person name="Henrissat B."/>
            <person name="Grigoriev I.V."/>
            <person name="Corradi N."/>
            <person name="Roux C."/>
            <person name="Martin F.M."/>
        </authorList>
    </citation>
    <scope>NUCLEOTIDE SEQUENCE [LARGE SCALE GENOMIC DNA]</scope>
    <source>
        <strain evidence="3 4">DAOM 194757</strain>
    </source>
</reference>